<name>A0A1I8M389_MUSDO</name>
<dbReference type="OrthoDB" id="7738580at2759"/>
<gene>
    <name evidence="2" type="primary">101900276</name>
    <name evidence="4" type="synonym">LOC101900276</name>
</gene>
<reference evidence="4" key="2">
    <citation type="submission" date="2025-04" db="UniProtKB">
        <authorList>
            <consortium name="RefSeq"/>
        </authorList>
    </citation>
    <scope>IDENTIFICATION</scope>
    <source>
        <strain evidence="4">Aabys</strain>
    </source>
</reference>
<dbReference type="AlphaFoldDB" id="A0A1I8M389"/>
<evidence type="ECO:0000313" key="2">
    <source>
        <dbReference type="EnsemblMetazoa" id="MDOA000786-PA"/>
    </source>
</evidence>
<dbReference type="Proteomes" id="UP001652621">
    <property type="component" value="Unplaced"/>
</dbReference>
<feature type="transmembrane region" description="Helical" evidence="1">
    <location>
        <begin position="6"/>
        <end position="22"/>
    </location>
</feature>
<keyword evidence="3" id="KW-1185">Reference proteome</keyword>
<evidence type="ECO:0000313" key="4">
    <source>
        <dbReference type="RefSeq" id="XP_005187510.1"/>
    </source>
</evidence>
<sequence>MSMLGFVYLVLILGWILIVLFLKCKKSITPHIGLSDNYTDATIDHRNPSVHVIQLQRDDLEQEDQLMESYHQRSNSLRRHSQRIPLSAVDERNIVTTYPTDAIINPAYTHDEDYVINAPPPSYDEVMRQPNVYPKVHSKSSEANI</sequence>
<dbReference type="eggNOG" id="ENOG502T8EH">
    <property type="taxonomic scope" value="Eukaryota"/>
</dbReference>
<dbReference type="VEuPathDB" id="VectorBase:MDOMA2_008905"/>
<dbReference type="RefSeq" id="XP_005187510.1">
    <property type="nucleotide sequence ID" value="XM_005187453.3"/>
</dbReference>
<dbReference type="VEuPathDB" id="VectorBase:MDOA000786"/>
<keyword evidence="1" id="KW-0472">Membrane</keyword>
<evidence type="ECO:0000313" key="3">
    <source>
        <dbReference type="Proteomes" id="UP001652621"/>
    </source>
</evidence>
<dbReference type="KEGG" id="mde:101900276"/>
<protein>
    <submittedName>
        <fullName evidence="4">Uncharacterized protein LOC101900276 isoform X2</fullName>
    </submittedName>
</protein>
<evidence type="ECO:0000256" key="1">
    <source>
        <dbReference type="SAM" id="Phobius"/>
    </source>
</evidence>
<keyword evidence="1" id="KW-1133">Transmembrane helix</keyword>
<dbReference type="GeneID" id="101900276"/>
<keyword evidence="1" id="KW-0812">Transmembrane</keyword>
<accession>A0A1I8M389</accession>
<proteinExistence type="predicted"/>
<organism evidence="2">
    <name type="scientific">Musca domestica</name>
    <name type="common">House fly</name>
    <dbReference type="NCBI Taxonomy" id="7370"/>
    <lineage>
        <taxon>Eukaryota</taxon>
        <taxon>Metazoa</taxon>
        <taxon>Ecdysozoa</taxon>
        <taxon>Arthropoda</taxon>
        <taxon>Hexapoda</taxon>
        <taxon>Insecta</taxon>
        <taxon>Pterygota</taxon>
        <taxon>Neoptera</taxon>
        <taxon>Endopterygota</taxon>
        <taxon>Diptera</taxon>
        <taxon>Brachycera</taxon>
        <taxon>Muscomorpha</taxon>
        <taxon>Muscoidea</taxon>
        <taxon>Muscidae</taxon>
        <taxon>Musca</taxon>
    </lineage>
</organism>
<dbReference type="EnsemblMetazoa" id="MDOA000786-RA">
    <property type="protein sequence ID" value="MDOA000786-PA"/>
    <property type="gene ID" value="MDOA000786"/>
</dbReference>
<reference evidence="2" key="1">
    <citation type="submission" date="2020-05" db="UniProtKB">
        <authorList>
            <consortium name="EnsemblMetazoa"/>
        </authorList>
    </citation>
    <scope>IDENTIFICATION</scope>
    <source>
        <strain evidence="2">Aabys</strain>
    </source>
</reference>